<evidence type="ECO:0000256" key="6">
    <source>
        <dbReference type="ARBA" id="ARBA00022853"/>
    </source>
</evidence>
<feature type="compositionally biased region" description="Low complexity" evidence="9">
    <location>
        <begin position="515"/>
        <end position="525"/>
    </location>
</feature>
<evidence type="ECO:0000256" key="2">
    <source>
        <dbReference type="ARBA" id="ARBA00022741"/>
    </source>
</evidence>
<gene>
    <name evidence="12" type="ORF">TPSB3V08_LOCUS2892</name>
</gene>
<feature type="compositionally biased region" description="Pro residues" evidence="9">
    <location>
        <begin position="1791"/>
        <end position="1803"/>
    </location>
</feature>
<dbReference type="InterPro" id="IPR000330">
    <property type="entry name" value="SNF2_N"/>
</dbReference>
<dbReference type="FunFam" id="3.40.50.10810:FF:000005">
    <property type="entry name" value="Photoperiod-independent early flowering 1"/>
    <property type="match status" value="1"/>
</dbReference>
<evidence type="ECO:0000256" key="7">
    <source>
        <dbReference type="ARBA" id="ARBA00023125"/>
    </source>
</evidence>
<feature type="region of interest" description="Disordered" evidence="9">
    <location>
        <begin position="1526"/>
        <end position="1545"/>
    </location>
</feature>
<dbReference type="Gene3D" id="1.20.120.850">
    <property type="entry name" value="SWI2/SNF2 ATPases, N-terminal domain"/>
    <property type="match status" value="1"/>
</dbReference>
<dbReference type="InterPro" id="IPR027417">
    <property type="entry name" value="P-loop_NTPase"/>
</dbReference>
<feature type="region of interest" description="Disordered" evidence="9">
    <location>
        <begin position="588"/>
        <end position="713"/>
    </location>
</feature>
<dbReference type="CDD" id="cd18003">
    <property type="entry name" value="DEXQc_SRCAP"/>
    <property type="match status" value="1"/>
</dbReference>
<organism evidence="12">
    <name type="scientific">Timema poppense</name>
    <name type="common">Walking stick</name>
    <dbReference type="NCBI Taxonomy" id="170557"/>
    <lineage>
        <taxon>Eukaryota</taxon>
        <taxon>Metazoa</taxon>
        <taxon>Ecdysozoa</taxon>
        <taxon>Arthropoda</taxon>
        <taxon>Hexapoda</taxon>
        <taxon>Insecta</taxon>
        <taxon>Pterygota</taxon>
        <taxon>Neoptera</taxon>
        <taxon>Polyneoptera</taxon>
        <taxon>Phasmatodea</taxon>
        <taxon>Timematodea</taxon>
        <taxon>Timematoidea</taxon>
        <taxon>Timematidae</taxon>
        <taxon>Timema</taxon>
    </lineage>
</organism>
<feature type="region of interest" description="Disordered" evidence="9">
    <location>
        <begin position="1"/>
        <end position="29"/>
    </location>
</feature>
<dbReference type="PANTHER" id="PTHR45685:SF1">
    <property type="entry name" value="HELICASE SRCAP"/>
    <property type="match status" value="1"/>
</dbReference>
<dbReference type="Pfam" id="PF15790">
    <property type="entry name" value="EP400_N"/>
    <property type="match status" value="1"/>
</dbReference>
<feature type="compositionally biased region" description="Acidic residues" evidence="9">
    <location>
        <begin position="591"/>
        <end position="604"/>
    </location>
</feature>
<dbReference type="GO" id="GO:0005524">
    <property type="term" value="F:ATP binding"/>
    <property type="evidence" value="ECO:0007669"/>
    <property type="project" value="UniProtKB-KW"/>
</dbReference>
<keyword evidence="7" id="KW-0238">DNA-binding</keyword>
<feature type="compositionally biased region" description="Polar residues" evidence="9">
    <location>
        <begin position="1691"/>
        <end position="1701"/>
    </location>
</feature>
<dbReference type="SMART" id="SM00487">
    <property type="entry name" value="DEXDc"/>
    <property type="match status" value="1"/>
</dbReference>
<keyword evidence="4" id="KW-0347">Helicase</keyword>
<evidence type="ECO:0000256" key="1">
    <source>
        <dbReference type="ARBA" id="ARBA00004123"/>
    </source>
</evidence>
<name>A0A7R9CT23_TIMPO</name>
<dbReference type="PANTHER" id="PTHR45685">
    <property type="entry name" value="HELICASE SRCAP-RELATED"/>
    <property type="match status" value="1"/>
</dbReference>
<keyword evidence="2" id="KW-0547">Nucleotide-binding</keyword>
<accession>A0A7R9CT23</accession>
<dbReference type="GO" id="GO:0004386">
    <property type="term" value="F:helicase activity"/>
    <property type="evidence" value="ECO:0007669"/>
    <property type="project" value="UniProtKB-KW"/>
</dbReference>
<dbReference type="InterPro" id="IPR050520">
    <property type="entry name" value="INO80/SWR1_helicase"/>
</dbReference>
<dbReference type="SMART" id="SM00573">
    <property type="entry name" value="HSA"/>
    <property type="match status" value="1"/>
</dbReference>
<dbReference type="PROSITE" id="PS51204">
    <property type="entry name" value="HSA"/>
    <property type="match status" value="1"/>
</dbReference>
<dbReference type="GO" id="GO:0016887">
    <property type="term" value="F:ATP hydrolysis activity"/>
    <property type="evidence" value="ECO:0007669"/>
    <property type="project" value="TreeGrafter"/>
</dbReference>
<dbReference type="InterPro" id="IPR031575">
    <property type="entry name" value="EP400_N"/>
</dbReference>
<evidence type="ECO:0000256" key="8">
    <source>
        <dbReference type="ARBA" id="ARBA00023242"/>
    </source>
</evidence>
<feature type="compositionally biased region" description="Basic residues" evidence="9">
    <location>
        <begin position="1705"/>
        <end position="1714"/>
    </location>
</feature>
<feature type="compositionally biased region" description="Basic and acidic residues" evidence="9">
    <location>
        <begin position="622"/>
        <end position="636"/>
    </location>
</feature>
<feature type="domain" description="Helicase ATP-binding" evidence="10">
    <location>
        <begin position="785"/>
        <end position="950"/>
    </location>
</feature>
<feature type="region of interest" description="Disordered" evidence="9">
    <location>
        <begin position="1691"/>
        <end position="1838"/>
    </location>
</feature>
<dbReference type="CDD" id="cd18793">
    <property type="entry name" value="SF2_C_SNF"/>
    <property type="match status" value="1"/>
</dbReference>
<evidence type="ECO:0000256" key="5">
    <source>
        <dbReference type="ARBA" id="ARBA00022840"/>
    </source>
</evidence>
<dbReference type="InterPro" id="IPR049730">
    <property type="entry name" value="SNF2/RAD54-like_C"/>
</dbReference>
<feature type="compositionally biased region" description="Basic and acidic residues" evidence="9">
    <location>
        <begin position="1526"/>
        <end position="1539"/>
    </location>
</feature>
<keyword evidence="8" id="KW-0539">Nucleus</keyword>
<evidence type="ECO:0000259" key="10">
    <source>
        <dbReference type="PROSITE" id="PS51192"/>
    </source>
</evidence>
<keyword evidence="3" id="KW-0378">Hydrolase</keyword>
<feature type="compositionally biased region" description="Acidic residues" evidence="9">
    <location>
        <begin position="637"/>
        <end position="646"/>
    </location>
</feature>
<dbReference type="InterPro" id="IPR038718">
    <property type="entry name" value="SNF2-like_sf"/>
</dbReference>
<dbReference type="Gene3D" id="3.40.50.300">
    <property type="entry name" value="P-loop containing nucleotide triphosphate hydrolases"/>
    <property type="match status" value="1"/>
</dbReference>
<sequence>MCNVAEMSDVHAGGGNPQAPTPPHALGVSPGQTVRLQQVLSAAAAGQQNVNVLTTRGQQFVITSHVSVPGLTQVIPTNAANATLQQAGVTRILNIAPSPRLGAGGMPGRPAHSGAPGAERGGTVSLVAIGQPGGVNASSHPTLVSSLSSPPRPRPALVLTTSPVGMARPPPPQVAPFAPPAVSQISGSPTTVARKRLRLVDLQEKPPPNEDIAALRKRILERRLAQSKWTRGVYAEHAAELFFLQAGGNMMDYHAWRKRAPTPQFLHFLRSHRLDPEDDDEDLTVLLSGGPPVAPEFPSESTNNVPTRPIERAHPTTAPPAKLLKRPFITPMCRQHTRQHSISDVYDNSIGSQEQIAEKAKQEAYVMQRIVELQRDGLWSEKRLPKVQEPPRAKAHWDYLVEEMVWLAADFAQERKWKKAAAKKCARNVQKYFQEKEIQAQKAEKGQEQRLRKIASFAAKEIKTFWANVEKLVEFKQQTRLEEKRKQALDQHLSFIVDQTEKYSTWLAASMNKSNSVNSSPSKHSVISDDDFQPNVSSTDDEETIAKAEEDMASHNHMEEIELLKRESELPIEELIKKLPEKYLENIGTGDLDDLSSQGDDDDFTLPSDKGTTDDEETIQEQESRENKVDHKKELADLEAENEQSIEELRAKYGSPKPVAFSSDEDEEPSDREDEESEDDDDDDDVDEELEALEDEESEGYSSESEQSESEDVGLKSLLESNVDSAVKANEEEPPEKEFNDVSALAESIQPTGNTLSSTSVVTKIPFLLKHTLREYQHIGLDWLVTMFDRKLNGILADEMGLGKTIQTISLLAHLACEKGIWGPHLIIVPTSVMLNWEMEFKKWCPAFKILTYYGTQKERKQKRTGWTKPNAFHVCITSYKLVIQDHQSFRRKKWKYLILDEAQNIKNFKSQRWQLLLNFQSLRRLLLTGTPLQNNLMELWSLMHFLMPSVFQSHREFKEWFSNPVTGMIEGNAEYNENLIKRLHKVLRPFLLRRLKVEVEKQLPKKYEHVVMCRLSKRQRYLYDDFMSRAKTKETLSSGNLLSVINVLMQLRKVCNHPNLFEVRPIISPFQMECITYHTASLVYSGLDYDPLKDLDLSFLNMRMVDLELFLTAFVAHRIKKFRANRSLFQQLEVLPASPRCPSGKIKINIRVSNNTPQQQLVKALSIMSPRVGTSPVVRTIGPQAGGRALLGGVTLRRSVGTPLQGHSVQLVQHQAEVKGIPVTALATAQHQSLSVKPANVQKISLPGFTLVHTSVGPQLLLTTSSQSHPVQGTTTVMTPSGQRLSVLPNNSGMGQVVSRVATGTTMARPLVRGPSQIVRPVLNNNTHPANLNAVIQPMFILCVPAVLAPLPALHVSHPSPSKLWGLRRSLARMQKELSLQMELLHPIISAMGTQFPDPRLIQYDCGKLQVLDKLLRKLKVGHHRALIFTQMTRMLDVLEAFLNHHGHIYLRLDGSTRVDQRQVLVSEMTVEENILKKANQKRLLGDLAIEGGNFTTAYFKSTTIQDLFNIDVNEQNASRRMAEVLDGESERENRRLNNEAQASASVEEKAVMGVLESALAAAEDDTDVQAARTAKAEAAAELAEFDESIPLEDGASGEGAERSLAEPEISRAEQEVRQLVDQLTPVERYAMRFMEETEATWSAEQLAAAEAEIEQQKHEWEMGRLRALQDEEERRARLTDEDDVLLTFSSEDAHNQVNTGSGRARRMHRRHSRADSTTSEDKLSSTEEEEDSSSSEELRKARLGISKLPLLNNHTTPRQSPRTRSRGSVRINLWRLEMNPDVPDDRIPVAPPPQTSTPRAPPRGAVPGQSRRPSTCSDYLTDPPFPDPKVVIRTRRTSVTRGDSLWRGEPTPKKSMDRIGRITRRSESCLIEGNGPIS</sequence>
<feature type="compositionally biased region" description="Basic and acidic residues" evidence="9">
    <location>
        <begin position="1601"/>
        <end position="1617"/>
    </location>
</feature>
<dbReference type="InterPro" id="IPR014012">
    <property type="entry name" value="HSA_dom"/>
</dbReference>
<dbReference type="Gene3D" id="3.40.50.10810">
    <property type="entry name" value="Tandem AAA-ATPase domain"/>
    <property type="match status" value="1"/>
</dbReference>
<dbReference type="SUPFAM" id="SSF52540">
    <property type="entry name" value="P-loop containing nucleoside triphosphate hydrolases"/>
    <property type="match status" value="2"/>
</dbReference>
<feature type="compositionally biased region" description="Acidic residues" evidence="9">
    <location>
        <begin position="663"/>
        <end position="699"/>
    </location>
</feature>
<evidence type="ECO:0008006" key="13">
    <source>
        <dbReference type="Google" id="ProtNLM"/>
    </source>
</evidence>
<proteinExistence type="predicted"/>
<dbReference type="GO" id="GO:0042393">
    <property type="term" value="F:histone binding"/>
    <property type="evidence" value="ECO:0007669"/>
    <property type="project" value="TreeGrafter"/>
</dbReference>
<dbReference type="PROSITE" id="PS51192">
    <property type="entry name" value="HELICASE_ATP_BIND_1"/>
    <property type="match status" value="1"/>
</dbReference>
<dbReference type="EMBL" id="OD001210">
    <property type="protein sequence ID" value="CAD7401020.1"/>
    <property type="molecule type" value="Genomic_DNA"/>
</dbReference>
<dbReference type="InterPro" id="IPR014001">
    <property type="entry name" value="Helicase_ATP-bd"/>
</dbReference>
<evidence type="ECO:0000256" key="4">
    <source>
        <dbReference type="ARBA" id="ARBA00022806"/>
    </source>
</evidence>
<evidence type="ECO:0000256" key="3">
    <source>
        <dbReference type="ARBA" id="ARBA00022801"/>
    </source>
</evidence>
<dbReference type="GO" id="GO:0006338">
    <property type="term" value="P:chromatin remodeling"/>
    <property type="evidence" value="ECO:0007669"/>
    <property type="project" value="TreeGrafter"/>
</dbReference>
<feature type="region of interest" description="Disordered" evidence="9">
    <location>
        <begin position="1587"/>
        <end position="1617"/>
    </location>
</feature>
<dbReference type="GO" id="GO:0003677">
    <property type="term" value="F:DNA binding"/>
    <property type="evidence" value="ECO:0007669"/>
    <property type="project" value="UniProtKB-KW"/>
</dbReference>
<protein>
    <recommendedName>
        <fullName evidence="13">Helicase domino</fullName>
    </recommendedName>
</protein>
<evidence type="ECO:0000313" key="12">
    <source>
        <dbReference type="EMBL" id="CAD7401020.1"/>
    </source>
</evidence>
<comment type="subcellular location">
    <subcellularLocation>
        <location evidence="1">Nucleus</location>
    </subcellularLocation>
</comment>
<feature type="domain" description="HSA" evidence="11">
    <location>
        <begin position="384"/>
        <end position="456"/>
    </location>
</feature>
<evidence type="ECO:0000259" key="11">
    <source>
        <dbReference type="PROSITE" id="PS51204"/>
    </source>
</evidence>
<keyword evidence="6" id="KW-0156">Chromatin regulator</keyword>
<dbReference type="FunFam" id="1.20.120.850:FF:000012">
    <property type="entry name" value="protein PHOTOPERIOD-INDEPENDENT EARLY FLOWERING 1 isoform X3"/>
    <property type="match status" value="1"/>
</dbReference>
<dbReference type="GO" id="GO:0000812">
    <property type="term" value="C:Swr1 complex"/>
    <property type="evidence" value="ECO:0007669"/>
    <property type="project" value="TreeGrafter"/>
</dbReference>
<keyword evidence="5" id="KW-0067">ATP-binding</keyword>
<dbReference type="Pfam" id="PF00176">
    <property type="entry name" value="SNF2-rel_dom"/>
    <property type="match status" value="1"/>
</dbReference>
<reference evidence="12" key="1">
    <citation type="submission" date="2020-11" db="EMBL/GenBank/DDBJ databases">
        <authorList>
            <person name="Tran Van P."/>
        </authorList>
    </citation>
    <scope>NUCLEOTIDE SEQUENCE</scope>
</reference>
<feature type="region of interest" description="Disordered" evidence="9">
    <location>
        <begin position="290"/>
        <end position="318"/>
    </location>
</feature>
<feature type="region of interest" description="Disordered" evidence="9">
    <location>
        <begin position="515"/>
        <end position="542"/>
    </location>
</feature>
<evidence type="ECO:0000256" key="9">
    <source>
        <dbReference type="SAM" id="MobiDB-lite"/>
    </source>
</evidence>
<dbReference type="Pfam" id="PF07529">
    <property type="entry name" value="HSA"/>
    <property type="match status" value="1"/>
</dbReference>